<dbReference type="EMBL" id="BAAFGZ010000419">
    <property type="protein sequence ID" value="GAB0138455.1"/>
    <property type="molecule type" value="Genomic_DNA"/>
</dbReference>
<evidence type="ECO:0000256" key="1">
    <source>
        <dbReference type="SAM" id="MobiDB-lite"/>
    </source>
</evidence>
<reference evidence="3" key="1">
    <citation type="submission" date="2024-06" db="EMBL/GenBank/DDBJ databases">
        <title>Draft Genome Sequences of Epichloe bromicola Strains Isolated from Elymus ciliaris.</title>
        <authorList>
            <consortium name="Epichloe bromicola genome sequencing consortium"/>
            <person name="Miura A."/>
            <person name="Imano S."/>
            <person name="Ashida A."/>
            <person name="Sato I."/>
            <person name="Chiba S."/>
            <person name="Tanaka A."/>
            <person name="Camagna M."/>
            <person name="Takemoto D."/>
        </authorList>
    </citation>
    <scope>NUCLEOTIDE SEQUENCE [LARGE SCALE GENOMIC DNA]</scope>
    <source>
        <strain evidence="3">DP</strain>
    </source>
</reference>
<protein>
    <recommendedName>
        <fullName evidence="4">Allergen</fullName>
    </recommendedName>
</protein>
<keyword evidence="3" id="KW-1185">Reference proteome</keyword>
<feature type="compositionally biased region" description="Basic and acidic residues" evidence="1">
    <location>
        <begin position="205"/>
        <end position="216"/>
    </location>
</feature>
<accession>A0ABQ0CYC9</accession>
<organism evidence="2 3">
    <name type="scientific">Epichloe bromicola</name>
    <dbReference type="NCBI Taxonomy" id="79588"/>
    <lineage>
        <taxon>Eukaryota</taxon>
        <taxon>Fungi</taxon>
        <taxon>Dikarya</taxon>
        <taxon>Ascomycota</taxon>
        <taxon>Pezizomycotina</taxon>
        <taxon>Sordariomycetes</taxon>
        <taxon>Hypocreomycetidae</taxon>
        <taxon>Hypocreales</taxon>
        <taxon>Clavicipitaceae</taxon>
        <taxon>Epichloe</taxon>
    </lineage>
</organism>
<name>A0ABQ0CYC9_9HYPO</name>
<comment type="caution">
    <text evidence="2">The sequence shown here is derived from an EMBL/GenBank/DDBJ whole genome shotgun (WGS) entry which is preliminary data.</text>
</comment>
<evidence type="ECO:0008006" key="4">
    <source>
        <dbReference type="Google" id="ProtNLM"/>
    </source>
</evidence>
<feature type="region of interest" description="Disordered" evidence="1">
    <location>
        <begin position="203"/>
        <end position="223"/>
    </location>
</feature>
<dbReference type="Proteomes" id="UP001562357">
    <property type="component" value="Unassembled WGS sequence"/>
</dbReference>
<evidence type="ECO:0000313" key="3">
    <source>
        <dbReference type="Proteomes" id="UP001562357"/>
    </source>
</evidence>
<sequence length="223" mass="25070">MEKAKQAVSNFLSQDGKHKTTVDEEVRKPVVDEHVLPKQHEEVITAVDKEVHQDHHQTIVQPVQDREVLPEKHTFNAVPVEHKTIDHGDKANVKKALDKDAAKYASKSTTHDTERTSSAAPVVAGERTHHHVHHHVQPVIEKETIKPEVVHTTVPVHETHHNSAIHHETTTLPPTNMEEYKTSHSKLDATAVPRKVNEYAGCPSVKDKNLREDGRAKKVLHGQ</sequence>
<feature type="compositionally biased region" description="Basic and acidic residues" evidence="1">
    <location>
        <begin position="15"/>
        <end position="32"/>
    </location>
</feature>
<feature type="region of interest" description="Disordered" evidence="1">
    <location>
        <begin position="1"/>
        <end position="32"/>
    </location>
</feature>
<evidence type="ECO:0000313" key="2">
    <source>
        <dbReference type="EMBL" id="GAB0138455.1"/>
    </source>
</evidence>
<proteinExistence type="predicted"/>
<gene>
    <name evidence="2" type="primary">g6690</name>
    <name evidence="2" type="ORF">EsDP_00006690</name>
</gene>
<dbReference type="PANTHER" id="PTHR38703">
    <property type="entry name" value="CHROMOSOME 8, WHOLE GENOME SHOTGUN SEQUENCE"/>
    <property type="match status" value="1"/>
</dbReference>
<dbReference type="PANTHER" id="PTHR38703:SF1">
    <property type="entry name" value="ALLERGEN"/>
    <property type="match status" value="1"/>
</dbReference>